<gene>
    <name evidence="2" type="ORF">TRV_07843</name>
</gene>
<dbReference type="Proteomes" id="UP000008383">
    <property type="component" value="Unassembled WGS sequence"/>
</dbReference>
<feature type="region of interest" description="Disordered" evidence="1">
    <location>
        <begin position="147"/>
        <end position="173"/>
    </location>
</feature>
<proteinExistence type="predicted"/>
<evidence type="ECO:0000256" key="1">
    <source>
        <dbReference type="SAM" id="MobiDB-lite"/>
    </source>
</evidence>
<dbReference type="AlphaFoldDB" id="D4DKW9"/>
<feature type="region of interest" description="Disordered" evidence="1">
    <location>
        <begin position="1"/>
        <end position="115"/>
    </location>
</feature>
<reference evidence="3" key="1">
    <citation type="journal article" date="2011" name="Genome Biol.">
        <title>Comparative and functional genomics provide insights into the pathogenicity of dermatophytic fungi.</title>
        <authorList>
            <person name="Burmester A."/>
            <person name="Shelest E."/>
            <person name="Gloeckner G."/>
            <person name="Heddergott C."/>
            <person name="Schindler S."/>
            <person name="Staib P."/>
            <person name="Heidel A."/>
            <person name="Felder M."/>
            <person name="Petzold A."/>
            <person name="Szafranski K."/>
            <person name="Feuermann M."/>
            <person name="Pedruzzi I."/>
            <person name="Priebe S."/>
            <person name="Groth M."/>
            <person name="Winkler R."/>
            <person name="Li W."/>
            <person name="Kniemeyer O."/>
            <person name="Schroeckh V."/>
            <person name="Hertweck C."/>
            <person name="Hube B."/>
            <person name="White T.C."/>
            <person name="Platzer M."/>
            <person name="Guthke R."/>
            <person name="Heitman J."/>
            <person name="Woestemeyer J."/>
            <person name="Zipfel P.F."/>
            <person name="Monod M."/>
            <person name="Brakhage A.A."/>
        </authorList>
    </citation>
    <scope>NUCLEOTIDE SEQUENCE [LARGE SCALE GENOMIC DNA]</scope>
    <source>
        <strain evidence="3">HKI 0517</strain>
    </source>
</reference>
<dbReference type="EMBL" id="ACYE01000484">
    <property type="protein sequence ID" value="EFE37502.1"/>
    <property type="molecule type" value="Genomic_DNA"/>
</dbReference>
<evidence type="ECO:0000313" key="2">
    <source>
        <dbReference type="EMBL" id="EFE37502.1"/>
    </source>
</evidence>
<feature type="compositionally biased region" description="Basic and acidic residues" evidence="1">
    <location>
        <begin position="80"/>
        <end position="95"/>
    </location>
</feature>
<accession>D4DKW9</accession>
<protein>
    <submittedName>
        <fullName evidence="2">Uncharacterized protein</fullName>
    </submittedName>
</protein>
<dbReference type="RefSeq" id="XP_003018147.1">
    <property type="nucleotide sequence ID" value="XM_003018101.1"/>
</dbReference>
<dbReference type="GeneID" id="9579437"/>
<keyword evidence="3" id="KW-1185">Reference proteome</keyword>
<dbReference type="KEGG" id="tve:TRV_07843"/>
<evidence type="ECO:0000313" key="3">
    <source>
        <dbReference type="Proteomes" id="UP000008383"/>
    </source>
</evidence>
<feature type="compositionally biased region" description="Low complexity" evidence="1">
    <location>
        <begin position="65"/>
        <end position="79"/>
    </location>
</feature>
<organism evidence="2 3">
    <name type="scientific">Trichophyton verrucosum (strain HKI 0517)</name>
    <dbReference type="NCBI Taxonomy" id="663202"/>
    <lineage>
        <taxon>Eukaryota</taxon>
        <taxon>Fungi</taxon>
        <taxon>Dikarya</taxon>
        <taxon>Ascomycota</taxon>
        <taxon>Pezizomycotina</taxon>
        <taxon>Eurotiomycetes</taxon>
        <taxon>Eurotiomycetidae</taxon>
        <taxon>Onygenales</taxon>
        <taxon>Arthrodermataceae</taxon>
        <taxon>Trichophyton</taxon>
    </lineage>
</organism>
<dbReference type="HOGENOM" id="CLU_096146_0_0_1"/>
<sequence>MEPQWQNYSDIPGNKPGQFTPNTGHSAVDHGQTHQPPRGFTYETYQPPGSVSKVPASLRPTSMVPSPSGNGNGSGTPNTRDLDHDTHMEDADPYNRAKYSARPPTHQRNSSQYLANEETYSAARRYSPMNIISPTLPYNMSPNAAQNTYGFPPTAKSSSHPSPTTSANNYSASQSYQSPPCMFSVLFHSLPPQDRQFHSLPLLAGGLSRGGLNASQLAKGGLGFQQSSITAL</sequence>
<name>D4DKW9_TRIVH</name>
<comment type="caution">
    <text evidence="2">The sequence shown here is derived from an EMBL/GenBank/DDBJ whole genome shotgun (WGS) entry which is preliminary data.</text>
</comment>